<evidence type="ECO:0000313" key="2">
    <source>
        <dbReference type="EMBL" id="GKV38172.1"/>
    </source>
</evidence>
<evidence type="ECO:0000313" key="3">
    <source>
        <dbReference type="Proteomes" id="UP001054252"/>
    </source>
</evidence>
<name>A0AAV5LNR7_9ROSI</name>
<dbReference type="PANTHER" id="PTHR34356">
    <property type="entry name" value="ANTIGENIC HEAT-STABLE PROTEIN"/>
    <property type="match status" value="1"/>
</dbReference>
<proteinExistence type="predicted"/>
<keyword evidence="3" id="KW-1185">Reference proteome</keyword>
<dbReference type="PANTHER" id="PTHR34356:SF3">
    <property type="entry name" value="EXPRESSED PROTEIN"/>
    <property type="match status" value="1"/>
</dbReference>
<feature type="compositionally biased region" description="Acidic residues" evidence="1">
    <location>
        <begin position="151"/>
        <end position="160"/>
    </location>
</feature>
<accession>A0AAV5LNR7</accession>
<dbReference type="AlphaFoldDB" id="A0AAV5LNR7"/>
<organism evidence="2 3">
    <name type="scientific">Rubroshorea leprosula</name>
    <dbReference type="NCBI Taxonomy" id="152421"/>
    <lineage>
        <taxon>Eukaryota</taxon>
        <taxon>Viridiplantae</taxon>
        <taxon>Streptophyta</taxon>
        <taxon>Embryophyta</taxon>
        <taxon>Tracheophyta</taxon>
        <taxon>Spermatophyta</taxon>
        <taxon>Magnoliopsida</taxon>
        <taxon>eudicotyledons</taxon>
        <taxon>Gunneridae</taxon>
        <taxon>Pentapetalae</taxon>
        <taxon>rosids</taxon>
        <taxon>malvids</taxon>
        <taxon>Malvales</taxon>
        <taxon>Dipterocarpaceae</taxon>
        <taxon>Rubroshorea</taxon>
    </lineage>
</organism>
<feature type="region of interest" description="Disordered" evidence="1">
    <location>
        <begin position="151"/>
        <end position="180"/>
    </location>
</feature>
<gene>
    <name evidence="2" type="ORF">SLEP1_g46110</name>
</gene>
<comment type="caution">
    <text evidence="2">The sequence shown here is derived from an EMBL/GenBank/DDBJ whole genome shotgun (WGS) entry which is preliminary data.</text>
</comment>
<reference evidence="2 3" key="1">
    <citation type="journal article" date="2021" name="Commun. Biol.">
        <title>The genome of Shorea leprosula (Dipterocarpaceae) highlights the ecological relevance of drought in aseasonal tropical rainforests.</title>
        <authorList>
            <person name="Ng K.K.S."/>
            <person name="Kobayashi M.J."/>
            <person name="Fawcett J.A."/>
            <person name="Hatakeyama M."/>
            <person name="Paape T."/>
            <person name="Ng C.H."/>
            <person name="Ang C.C."/>
            <person name="Tnah L.H."/>
            <person name="Lee C.T."/>
            <person name="Nishiyama T."/>
            <person name="Sese J."/>
            <person name="O'Brien M.J."/>
            <person name="Copetti D."/>
            <person name="Mohd Noor M.I."/>
            <person name="Ong R.C."/>
            <person name="Putra M."/>
            <person name="Sireger I.Z."/>
            <person name="Indrioko S."/>
            <person name="Kosugi Y."/>
            <person name="Izuno A."/>
            <person name="Isagi Y."/>
            <person name="Lee S.L."/>
            <person name="Shimizu K.K."/>
        </authorList>
    </citation>
    <scope>NUCLEOTIDE SEQUENCE [LARGE SCALE GENOMIC DNA]</scope>
    <source>
        <strain evidence="2">214</strain>
    </source>
</reference>
<sequence length="242" mass="26864">MGEAPATITKEDVIAKLKDDGDFDRLRLKIIRNLKQNEELRDNIIAVVKQSAALNRSDAENMKPRQLLDAIFDEVGDKVMGQISDGLWDIIRSEGGMKSEITETVQSVYDKLVTPQAQRIEGESSNLDVMPVKMEADQNGFSIRKASADGVDDMLSDGEPNEPPGFSLSNNHRGKHQQEQQLPLPYQNGTVEEQKEDLNYTGNVQEQDNVDSIMPLGFSADMEDKQPCNDSDEDPEVPPGFG</sequence>
<protein>
    <submittedName>
        <fullName evidence="2">Uncharacterized protein</fullName>
    </submittedName>
</protein>
<evidence type="ECO:0000256" key="1">
    <source>
        <dbReference type="SAM" id="MobiDB-lite"/>
    </source>
</evidence>
<feature type="region of interest" description="Disordered" evidence="1">
    <location>
        <begin position="214"/>
        <end position="242"/>
    </location>
</feature>
<dbReference type="Proteomes" id="UP001054252">
    <property type="component" value="Unassembled WGS sequence"/>
</dbReference>
<dbReference type="EMBL" id="BPVZ01000126">
    <property type="protein sequence ID" value="GKV38172.1"/>
    <property type="molecule type" value="Genomic_DNA"/>
</dbReference>